<dbReference type="SMART" id="SM00205">
    <property type="entry name" value="THN"/>
    <property type="match status" value="1"/>
</dbReference>
<dbReference type="InterPro" id="IPR017949">
    <property type="entry name" value="Thaumatin_CS"/>
</dbReference>
<accession>W9RX28</accession>
<evidence type="ECO:0000256" key="4">
    <source>
        <dbReference type="SAM" id="MobiDB-lite"/>
    </source>
</evidence>
<keyword evidence="5" id="KW-1133">Transmembrane helix</keyword>
<proteinExistence type="inferred from homology"/>
<dbReference type="PRINTS" id="PR00347">
    <property type="entry name" value="THAUMATIN"/>
</dbReference>
<comment type="similarity">
    <text evidence="2">Belongs to the thaumatin family.</text>
</comment>
<sequence>MAKKKVKKKIQERIDNLPGGYSQQRRSSPPKRRTDFSLSSPILPIPIFISLTIKMKAIAAVFSLALPIFFFFSGVQSATFTIKNNCAYTIWPGTLTGGGKPQLPSTGFELGPGASQTLDVPDGWSGRFFARTGCSASSGKFSCDTADCGSGQMACSGAGAIPPATLVELTLAENGGQDFYDVSLVDGFNLPVALALQGGSSGCQSTSCPANVNAVCPPELAMKRPDGAIIACKSAVLQDP</sequence>
<gene>
    <name evidence="6" type="ORF">L484_022591</name>
</gene>
<dbReference type="SUPFAM" id="SSF49870">
    <property type="entry name" value="Osmotin, thaumatin-like protein"/>
    <property type="match status" value="1"/>
</dbReference>
<dbReference type="eggNOG" id="ENOG502QQ6D">
    <property type="taxonomic scope" value="Eukaryota"/>
</dbReference>
<evidence type="ECO:0000313" key="6">
    <source>
        <dbReference type="EMBL" id="EXB75914.1"/>
    </source>
</evidence>
<organism evidence="6 7">
    <name type="scientific">Morus notabilis</name>
    <dbReference type="NCBI Taxonomy" id="981085"/>
    <lineage>
        <taxon>Eukaryota</taxon>
        <taxon>Viridiplantae</taxon>
        <taxon>Streptophyta</taxon>
        <taxon>Embryophyta</taxon>
        <taxon>Tracheophyta</taxon>
        <taxon>Spermatophyta</taxon>
        <taxon>Magnoliopsida</taxon>
        <taxon>eudicotyledons</taxon>
        <taxon>Gunneridae</taxon>
        <taxon>Pentapetalae</taxon>
        <taxon>rosids</taxon>
        <taxon>fabids</taxon>
        <taxon>Rosales</taxon>
        <taxon>Moraceae</taxon>
        <taxon>Moreae</taxon>
        <taxon>Morus</taxon>
    </lineage>
</organism>
<protein>
    <recommendedName>
        <fullName evidence="8">Thaumatin-like protein 1</fullName>
    </recommendedName>
</protein>
<evidence type="ECO:0000256" key="1">
    <source>
        <dbReference type="ARBA" id="ARBA00004613"/>
    </source>
</evidence>
<dbReference type="PROSITE" id="PS51367">
    <property type="entry name" value="THAUMATIN_2"/>
    <property type="match status" value="1"/>
</dbReference>
<name>W9RX28_9ROSA</name>
<dbReference type="PROSITE" id="PS00316">
    <property type="entry name" value="THAUMATIN_1"/>
    <property type="match status" value="1"/>
</dbReference>
<dbReference type="Proteomes" id="UP000030645">
    <property type="component" value="Unassembled WGS sequence"/>
</dbReference>
<keyword evidence="5" id="KW-0472">Membrane</keyword>
<dbReference type="Pfam" id="PF00314">
    <property type="entry name" value="Thaumatin"/>
    <property type="match status" value="1"/>
</dbReference>
<evidence type="ECO:0008006" key="8">
    <source>
        <dbReference type="Google" id="ProtNLM"/>
    </source>
</evidence>
<evidence type="ECO:0000256" key="5">
    <source>
        <dbReference type="SAM" id="Phobius"/>
    </source>
</evidence>
<evidence type="ECO:0000313" key="7">
    <source>
        <dbReference type="Proteomes" id="UP000030645"/>
    </source>
</evidence>
<feature type="transmembrane region" description="Helical" evidence="5">
    <location>
        <begin position="57"/>
        <end position="75"/>
    </location>
</feature>
<dbReference type="InterPro" id="IPR001938">
    <property type="entry name" value="Thaumatin"/>
</dbReference>
<keyword evidence="7" id="KW-1185">Reference proteome</keyword>
<comment type="subcellular location">
    <subcellularLocation>
        <location evidence="1">Secreted</location>
    </subcellularLocation>
</comment>
<dbReference type="AlphaFoldDB" id="W9RX28"/>
<evidence type="ECO:0000256" key="2">
    <source>
        <dbReference type="ARBA" id="ARBA00010607"/>
    </source>
</evidence>
<evidence type="ECO:0000256" key="3">
    <source>
        <dbReference type="ARBA" id="ARBA00022525"/>
    </source>
</evidence>
<dbReference type="EMBL" id="KE344693">
    <property type="protein sequence ID" value="EXB75914.1"/>
    <property type="molecule type" value="Genomic_DNA"/>
</dbReference>
<feature type="region of interest" description="Disordered" evidence="4">
    <location>
        <begin position="1"/>
        <end position="35"/>
    </location>
</feature>
<keyword evidence="3" id="KW-0964">Secreted</keyword>
<dbReference type="InterPro" id="IPR037176">
    <property type="entry name" value="Osmotin/thaumatin-like_sf"/>
</dbReference>
<dbReference type="Gene3D" id="2.60.110.10">
    <property type="entry name" value="Thaumatin"/>
    <property type="match status" value="1"/>
</dbReference>
<dbReference type="GO" id="GO:0005576">
    <property type="term" value="C:extracellular region"/>
    <property type="evidence" value="ECO:0007669"/>
    <property type="project" value="UniProtKB-SubCell"/>
</dbReference>
<keyword evidence="5" id="KW-0812">Transmembrane</keyword>
<dbReference type="PANTHER" id="PTHR31048">
    <property type="entry name" value="OS03G0233200 PROTEIN"/>
    <property type="match status" value="1"/>
</dbReference>
<reference evidence="7" key="1">
    <citation type="submission" date="2013-01" db="EMBL/GenBank/DDBJ databases">
        <title>Draft Genome Sequence of a Mulberry Tree, Morus notabilis C.K. Schneid.</title>
        <authorList>
            <person name="He N."/>
            <person name="Zhao S."/>
        </authorList>
    </citation>
    <scope>NUCLEOTIDE SEQUENCE</scope>
</reference>
<dbReference type="FunFam" id="2.60.110.10:FF:000004">
    <property type="entry name" value="THAUMATIN-LIKE PROTEIN 1"/>
    <property type="match status" value="1"/>
</dbReference>